<dbReference type="Proteomes" id="UP000295301">
    <property type="component" value="Unassembled WGS sequence"/>
</dbReference>
<evidence type="ECO:0000313" key="5">
    <source>
        <dbReference type="EMBL" id="TDK43220.1"/>
    </source>
</evidence>
<evidence type="ECO:0000256" key="3">
    <source>
        <dbReference type="ARBA" id="ARBA00023002"/>
    </source>
</evidence>
<dbReference type="SUPFAM" id="SSF51735">
    <property type="entry name" value="NAD(P)-binding Rossmann-fold domains"/>
    <property type="match status" value="1"/>
</dbReference>
<comment type="caution">
    <text evidence="5">The sequence shown here is derived from an EMBL/GenBank/DDBJ whole genome shotgun (WGS) entry which is preliminary data.</text>
</comment>
<dbReference type="OrthoDB" id="7593130at2"/>
<dbReference type="InterPro" id="IPR002347">
    <property type="entry name" value="SDR_fam"/>
</dbReference>
<dbReference type="PANTHER" id="PTHR43963">
    <property type="entry name" value="CARBONYL REDUCTASE 1-RELATED"/>
    <property type="match status" value="1"/>
</dbReference>
<accession>A0A4R5UVE2</accession>
<evidence type="ECO:0000256" key="4">
    <source>
        <dbReference type="RuleBase" id="RU000363"/>
    </source>
</evidence>
<gene>
    <name evidence="5" type="ORF">E1832_18405</name>
</gene>
<dbReference type="PRINTS" id="PR00081">
    <property type="entry name" value="GDHRDH"/>
</dbReference>
<proteinExistence type="inferred from homology"/>
<evidence type="ECO:0000256" key="2">
    <source>
        <dbReference type="ARBA" id="ARBA00022857"/>
    </source>
</evidence>
<reference evidence="5 6" key="1">
    <citation type="submission" date="2019-03" db="EMBL/GenBank/DDBJ databases">
        <title>Ruegeria lutea sp. nov., a novel strain, isolated from marine sediment, the Masan Bay, South Korea.</title>
        <authorList>
            <person name="Kim J."/>
            <person name="Kim D.-Y."/>
            <person name="Lee S.-S."/>
        </authorList>
    </citation>
    <scope>NUCLEOTIDE SEQUENCE [LARGE SCALE GENOMIC DNA]</scope>
    <source>
        <strain evidence="5 6">318-1</strain>
    </source>
</reference>
<keyword evidence="3" id="KW-0560">Oxidoreductase</keyword>
<sequence length="218" mass="23017">MLKTALVTGGNRGIGRAIAAGLCADHRVVIAVRDRQAGRETAEALGCGWLHLDLEAPEGFAPALERIGGVDVLVNNAGILIDSNMIDDPQGVARSMQVMFHAPYELIRLCVPHMAAQGWGRIVNLSSDWGSFSEGLAGPGAYGVAKAALNALTHALPRDLPEGIKVNAMCPGWVATRMGGPDAPRSPEKGAETALWLARLGQDGPTGGFFRDKKEMGW</sequence>
<dbReference type="EMBL" id="SMUV01000072">
    <property type="protein sequence ID" value="TDK43220.1"/>
    <property type="molecule type" value="Genomic_DNA"/>
</dbReference>
<dbReference type="PRINTS" id="PR00080">
    <property type="entry name" value="SDRFAMILY"/>
</dbReference>
<dbReference type="InterPro" id="IPR036291">
    <property type="entry name" value="NAD(P)-bd_dom_sf"/>
</dbReference>
<keyword evidence="6" id="KW-1185">Reference proteome</keyword>
<dbReference type="PANTHER" id="PTHR43963:SF6">
    <property type="entry name" value="CHAIN DEHYDROGENASE FAMILY PROTEIN, PUTATIVE (AFU_ORTHOLOGUE AFUA_3G15350)-RELATED"/>
    <property type="match status" value="1"/>
</dbReference>
<dbReference type="GO" id="GO:0016491">
    <property type="term" value="F:oxidoreductase activity"/>
    <property type="evidence" value="ECO:0007669"/>
    <property type="project" value="UniProtKB-KW"/>
</dbReference>
<dbReference type="Gene3D" id="3.40.50.720">
    <property type="entry name" value="NAD(P)-binding Rossmann-like Domain"/>
    <property type="match status" value="1"/>
</dbReference>
<name>A0A4R5UVE2_9RHOB</name>
<evidence type="ECO:0000313" key="6">
    <source>
        <dbReference type="Proteomes" id="UP000295301"/>
    </source>
</evidence>
<protein>
    <submittedName>
        <fullName evidence="5">SDR family NAD(P)-dependent oxidoreductase</fullName>
    </submittedName>
</protein>
<evidence type="ECO:0000256" key="1">
    <source>
        <dbReference type="ARBA" id="ARBA00006484"/>
    </source>
</evidence>
<dbReference type="AlphaFoldDB" id="A0A4R5UVE2"/>
<comment type="similarity">
    <text evidence="1 4">Belongs to the short-chain dehydrogenases/reductases (SDR) family.</text>
</comment>
<dbReference type="Pfam" id="PF00106">
    <property type="entry name" value="adh_short"/>
    <property type="match status" value="1"/>
</dbReference>
<organism evidence="5 6">
    <name type="scientific">Antarcticimicrobium luteum</name>
    <dbReference type="NCBI Taxonomy" id="2547397"/>
    <lineage>
        <taxon>Bacteria</taxon>
        <taxon>Pseudomonadati</taxon>
        <taxon>Pseudomonadota</taxon>
        <taxon>Alphaproteobacteria</taxon>
        <taxon>Rhodobacterales</taxon>
        <taxon>Paracoccaceae</taxon>
        <taxon>Antarcticimicrobium</taxon>
    </lineage>
</organism>
<keyword evidence="2" id="KW-0521">NADP</keyword>